<keyword evidence="3" id="KW-1185">Reference proteome</keyword>
<gene>
    <name evidence="2" type="ORF">EKG83_04815</name>
</gene>
<dbReference type="Proteomes" id="UP000325787">
    <property type="component" value="Chromosome"/>
</dbReference>
<organism evidence="2 3">
    <name type="scientific">Saccharothrix syringae</name>
    <name type="common">Nocardiopsis syringae</name>
    <dbReference type="NCBI Taxonomy" id="103733"/>
    <lineage>
        <taxon>Bacteria</taxon>
        <taxon>Bacillati</taxon>
        <taxon>Actinomycetota</taxon>
        <taxon>Actinomycetes</taxon>
        <taxon>Pseudonocardiales</taxon>
        <taxon>Pseudonocardiaceae</taxon>
        <taxon>Saccharothrix</taxon>
    </lineage>
</organism>
<evidence type="ECO:0008006" key="4">
    <source>
        <dbReference type="Google" id="ProtNLM"/>
    </source>
</evidence>
<dbReference type="OrthoDB" id="3524886at2"/>
<dbReference type="EMBL" id="CP034550">
    <property type="protein sequence ID" value="QFZ16879.1"/>
    <property type="molecule type" value="Genomic_DNA"/>
</dbReference>
<reference evidence="3" key="1">
    <citation type="journal article" date="2021" name="Curr. Microbiol.">
        <title>Complete genome of nocamycin-producing strain Saccharothrix syringae NRRL B-16468 reveals the biosynthetic potential for secondary metabolites.</title>
        <authorList>
            <person name="Mo X."/>
            <person name="Yang S."/>
        </authorList>
    </citation>
    <scope>NUCLEOTIDE SEQUENCE [LARGE SCALE GENOMIC DNA]</scope>
    <source>
        <strain evidence="3">ATCC 51364 / DSM 43886 / JCM 6844 / KCTC 9398 / NBRC 14523 / NRRL B-16468 / INA 2240</strain>
    </source>
</reference>
<dbReference type="KEGG" id="ssyi:EKG83_04815"/>
<evidence type="ECO:0000313" key="2">
    <source>
        <dbReference type="EMBL" id="QFZ16879.1"/>
    </source>
</evidence>
<protein>
    <recommendedName>
        <fullName evidence="4">DUF2975 domain-containing protein</fullName>
    </recommendedName>
</protein>
<keyword evidence="1" id="KW-1133">Transmembrane helix</keyword>
<keyword evidence="1" id="KW-0812">Transmembrane</keyword>
<sequence length="199" mass="21015">MSKNPLEPLTGVVTAALGLGLFGLGAVAFTRLVELILKPVCFTAPSWPYGAESAGLAPGTVLDDVSRVRLCVEDPTPWHHALGFLSDLPTPVAQLGGLLLLSRLLGRAARHGAHTAGTAEDLRGLGHYLVLAMPGAALTESIARSTLVHWAVTYDAGWGLFFGNWHVPWWAVLTGIGLLSLARITHIGAAMRTELEATV</sequence>
<feature type="transmembrane region" description="Helical" evidence="1">
    <location>
        <begin position="12"/>
        <end position="33"/>
    </location>
</feature>
<accession>A0A5Q0GSC2</accession>
<keyword evidence="1" id="KW-0472">Membrane</keyword>
<proteinExistence type="predicted"/>
<evidence type="ECO:0000256" key="1">
    <source>
        <dbReference type="SAM" id="Phobius"/>
    </source>
</evidence>
<dbReference type="RefSeq" id="WP_051765368.1">
    <property type="nucleotide sequence ID" value="NZ_CP034550.1"/>
</dbReference>
<evidence type="ECO:0000313" key="3">
    <source>
        <dbReference type="Proteomes" id="UP000325787"/>
    </source>
</evidence>
<name>A0A5Q0GSC2_SACSY</name>
<dbReference type="AlphaFoldDB" id="A0A5Q0GSC2"/>